<evidence type="ECO:0000256" key="4">
    <source>
        <dbReference type="ARBA" id="ARBA00022679"/>
    </source>
</evidence>
<comment type="caution">
    <text evidence="11">The sequence shown here is derived from an EMBL/GenBank/DDBJ whole genome shotgun (WGS) entry which is preliminary data.</text>
</comment>
<dbReference type="GO" id="GO:0000139">
    <property type="term" value="C:Golgi membrane"/>
    <property type="evidence" value="ECO:0007669"/>
    <property type="project" value="UniProtKB-SubCell"/>
</dbReference>
<evidence type="ECO:0000256" key="10">
    <source>
        <dbReference type="ARBA" id="ARBA00037847"/>
    </source>
</evidence>
<dbReference type="InterPro" id="IPR022751">
    <property type="entry name" value="Alpha_mannosyltransferase"/>
</dbReference>
<dbReference type="PANTHER" id="PTHR31646">
    <property type="entry name" value="ALPHA-1,2-MANNOSYLTRANSFERASE MNN2"/>
    <property type="match status" value="1"/>
</dbReference>
<evidence type="ECO:0000313" key="11">
    <source>
        <dbReference type="EMBL" id="CAF0950666.1"/>
    </source>
</evidence>
<evidence type="ECO:0000256" key="2">
    <source>
        <dbReference type="ARBA" id="ARBA00004606"/>
    </source>
</evidence>
<evidence type="ECO:0000313" key="12">
    <source>
        <dbReference type="Proteomes" id="UP000663828"/>
    </source>
</evidence>
<dbReference type="GO" id="GO:0000026">
    <property type="term" value="F:alpha-1,2-mannosyltransferase activity"/>
    <property type="evidence" value="ECO:0007669"/>
    <property type="project" value="TreeGrafter"/>
</dbReference>
<keyword evidence="5" id="KW-0812">Transmembrane</keyword>
<dbReference type="AlphaFoldDB" id="A0A814D7V9"/>
<dbReference type="SUPFAM" id="SSF53448">
    <property type="entry name" value="Nucleotide-diphospho-sugar transferases"/>
    <property type="match status" value="1"/>
</dbReference>
<sequence length="485" mass="56079">MKQSSEISSLPSMARSSHIMIDFEKLVNERLASHTDFYNSSPSVCNMSAPLTSEQRQNFDQIRQFLIESREKLKPYPEDYFHGRGIVLTIGKFQIPYAKVNLKMIQFTGTVLPVQIWYSSLEISNDMIIDLLEYVPKLSVSACCFESTQCQTLDTLWQLNPTYVFSPHMSGTLLKNFPYKPAAIISATFAEVLFLDCDSYLARDPEYLFQFDPMYVKFGALFFPDAMTSRQHISIWNLLNTTCAHNELELDSSAILVDKRRVWKGLYLTKLMNDKHTLFYQHTDGDKDTFRLAFRFMHIPYYLVGIPCSTGRFNGAHFCGLSLCKTDSLGRYIFIKYDKTVLSITNMMYFCNENSHIHLLKYVWVSYSSRNLAYTRIALCDPYNRSFSFQFCQLSQLTPQCFHIFAPDNRQRASSKCYTGRISQNEIENYIYAPGESLVSESINSNRVLISETSSLIPGFITHFLHYRQEVLEREASTLTQSFPH</sequence>
<comment type="similarity">
    <text evidence="3">Belongs to the MNN1/MNT family.</text>
</comment>
<gene>
    <name evidence="11" type="ORF">XAT740_LOCUS10644</name>
</gene>
<reference evidence="11" key="1">
    <citation type="submission" date="2021-02" db="EMBL/GenBank/DDBJ databases">
        <authorList>
            <person name="Nowell W R."/>
        </authorList>
    </citation>
    <scope>NUCLEOTIDE SEQUENCE</scope>
</reference>
<dbReference type="EMBL" id="CAJNOR010000571">
    <property type="protein sequence ID" value="CAF0950666.1"/>
    <property type="molecule type" value="Genomic_DNA"/>
</dbReference>
<comment type="subcellular location">
    <subcellularLocation>
        <location evidence="10">Endomembrane system</location>
        <topology evidence="10">Single-pass membrane protein</topology>
    </subcellularLocation>
    <subcellularLocation>
        <location evidence="1">Golgi apparatus membrane</location>
    </subcellularLocation>
    <subcellularLocation>
        <location evidence="2">Membrane</location>
        <topology evidence="2">Single-pass type II membrane protein</topology>
    </subcellularLocation>
</comment>
<dbReference type="GO" id="GO:0046354">
    <property type="term" value="P:mannan biosynthetic process"/>
    <property type="evidence" value="ECO:0007669"/>
    <property type="project" value="TreeGrafter"/>
</dbReference>
<evidence type="ECO:0000256" key="6">
    <source>
        <dbReference type="ARBA" id="ARBA00022968"/>
    </source>
</evidence>
<organism evidence="11 12">
    <name type="scientific">Adineta ricciae</name>
    <name type="common">Rotifer</name>
    <dbReference type="NCBI Taxonomy" id="249248"/>
    <lineage>
        <taxon>Eukaryota</taxon>
        <taxon>Metazoa</taxon>
        <taxon>Spiralia</taxon>
        <taxon>Gnathifera</taxon>
        <taxon>Rotifera</taxon>
        <taxon>Eurotatoria</taxon>
        <taxon>Bdelloidea</taxon>
        <taxon>Adinetida</taxon>
        <taxon>Adinetidae</taxon>
        <taxon>Adineta</taxon>
    </lineage>
</organism>
<evidence type="ECO:0000256" key="3">
    <source>
        <dbReference type="ARBA" id="ARBA00009105"/>
    </source>
</evidence>
<keyword evidence="8" id="KW-0333">Golgi apparatus</keyword>
<evidence type="ECO:0000256" key="5">
    <source>
        <dbReference type="ARBA" id="ARBA00022692"/>
    </source>
</evidence>
<protein>
    <submittedName>
        <fullName evidence="11">Uncharacterized protein</fullName>
    </submittedName>
</protein>
<keyword evidence="4" id="KW-0808">Transferase</keyword>
<keyword evidence="9" id="KW-0472">Membrane</keyword>
<dbReference type="InterPro" id="IPR029044">
    <property type="entry name" value="Nucleotide-diphossugar_trans"/>
</dbReference>
<dbReference type="Pfam" id="PF11051">
    <property type="entry name" value="Mannosyl_trans3"/>
    <property type="match status" value="2"/>
</dbReference>
<evidence type="ECO:0000256" key="9">
    <source>
        <dbReference type="ARBA" id="ARBA00023136"/>
    </source>
</evidence>
<evidence type="ECO:0000256" key="7">
    <source>
        <dbReference type="ARBA" id="ARBA00022989"/>
    </source>
</evidence>
<evidence type="ECO:0000256" key="8">
    <source>
        <dbReference type="ARBA" id="ARBA00023034"/>
    </source>
</evidence>
<dbReference type="Proteomes" id="UP000663828">
    <property type="component" value="Unassembled WGS sequence"/>
</dbReference>
<keyword evidence="7" id="KW-1133">Transmembrane helix</keyword>
<accession>A0A814D7V9</accession>
<dbReference type="PANTHER" id="PTHR31646:SF1">
    <property type="entry name" value="ALPHA-1,2-MANNOSYLTRANSFERASE MNN2"/>
    <property type="match status" value="1"/>
</dbReference>
<evidence type="ECO:0000256" key="1">
    <source>
        <dbReference type="ARBA" id="ARBA00004394"/>
    </source>
</evidence>
<keyword evidence="12" id="KW-1185">Reference proteome</keyword>
<keyword evidence="6" id="KW-0735">Signal-anchor</keyword>
<proteinExistence type="inferred from homology"/>
<name>A0A814D7V9_ADIRI</name>